<evidence type="ECO:0000256" key="8">
    <source>
        <dbReference type="RuleBase" id="RU364129"/>
    </source>
</evidence>
<accession>A0A8H8DFR0</accession>
<comment type="function">
    <text evidence="8">Component of the Mediator complex, a coactivator involved in the regulated transcription of nearly all RNA polymerase II-dependent genes. Mediator functions as a bridge to convey information from gene-specific regulatory proteins to the basal RNA polymerase II transcription machinery. Mediator is recruited to promoters by direct interactions with regulatory proteins and serves as a scaffold for the assembly of a functional preinitiation complex with RNA polymerase II and the general transcription factors.</text>
</comment>
<evidence type="ECO:0000256" key="1">
    <source>
        <dbReference type="ARBA" id="ARBA00004123"/>
    </source>
</evidence>
<dbReference type="AlphaFoldDB" id="A0A8H8DFR0"/>
<dbReference type="GO" id="GO:0006355">
    <property type="term" value="P:regulation of DNA-templated transcription"/>
    <property type="evidence" value="ECO:0007669"/>
    <property type="project" value="InterPro"/>
</dbReference>
<protein>
    <recommendedName>
        <fullName evidence="3 8">Mediator of RNA polymerase II transcription subunit 31</fullName>
    </recommendedName>
</protein>
<dbReference type="InterPro" id="IPR008831">
    <property type="entry name" value="Mediator_Med31"/>
</dbReference>
<keyword evidence="11" id="KW-1185">Reference proteome</keyword>
<dbReference type="EMBL" id="JAEFCI010011109">
    <property type="protein sequence ID" value="KAG5456815.1"/>
    <property type="molecule type" value="Genomic_DNA"/>
</dbReference>
<keyword evidence="4 8" id="KW-0805">Transcription regulation</keyword>
<keyword evidence="6 8" id="KW-0804">Transcription</keyword>
<dbReference type="Gene3D" id="1.10.10.1340">
    <property type="entry name" value="Mediator of RNA polymerase II, submodule Med31 (Soh1)"/>
    <property type="match status" value="1"/>
</dbReference>
<evidence type="ECO:0000256" key="4">
    <source>
        <dbReference type="ARBA" id="ARBA00023015"/>
    </source>
</evidence>
<evidence type="ECO:0000256" key="5">
    <source>
        <dbReference type="ARBA" id="ARBA00023159"/>
    </source>
</evidence>
<evidence type="ECO:0000256" key="9">
    <source>
        <dbReference type="SAM" id="MobiDB-lite"/>
    </source>
</evidence>
<name>A0A8H8DFR0_9FUNG</name>
<evidence type="ECO:0000256" key="2">
    <source>
        <dbReference type="ARBA" id="ARBA00006378"/>
    </source>
</evidence>
<comment type="caution">
    <text evidence="10">The sequence shown here is derived from an EMBL/GenBank/DDBJ whole genome shotgun (WGS) entry which is preliminary data.</text>
</comment>
<evidence type="ECO:0000256" key="7">
    <source>
        <dbReference type="ARBA" id="ARBA00023242"/>
    </source>
</evidence>
<organism evidence="10 11">
    <name type="scientific">Olpidium bornovanus</name>
    <dbReference type="NCBI Taxonomy" id="278681"/>
    <lineage>
        <taxon>Eukaryota</taxon>
        <taxon>Fungi</taxon>
        <taxon>Fungi incertae sedis</taxon>
        <taxon>Olpidiomycota</taxon>
        <taxon>Olpidiomycotina</taxon>
        <taxon>Olpidiomycetes</taxon>
        <taxon>Olpidiales</taxon>
        <taxon>Olpidiaceae</taxon>
        <taxon>Olpidium</taxon>
    </lineage>
</organism>
<proteinExistence type="inferred from homology"/>
<evidence type="ECO:0000256" key="3">
    <source>
        <dbReference type="ARBA" id="ARBA00019660"/>
    </source>
</evidence>
<gene>
    <name evidence="10" type="ORF">BJ554DRAFT_3334</name>
</gene>
<feature type="region of interest" description="Disordered" evidence="9">
    <location>
        <begin position="58"/>
        <end position="94"/>
    </location>
</feature>
<evidence type="ECO:0000313" key="10">
    <source>
        <dbReference type="EMBL" id="KAG5456815.1"/>
    </source>
</evidence>
<sequence length="94" mass="10425">MKKKRYPHCLRMLGLLQHTSFREELGKHDTAAAIYQRQILHWRHWRYPRPAFSGAAAGAGAEAAPADVKAPSPGEEHVARNAVRGASLGARRKS</sequence>
<dbReference type="Pfam" id="PF05669">
    <property type="entry name" value="Med31"/>
    <property type="match status" value="1"/>
</dbReference>
<keyword evidence="7 8" id="KW-0539">Nucleus</keyword>
<keyword evidence="5 8" id="KW-0010">Activator</keyword>
<dbReference type="Proteomes" id="UP000673691">
    <property type="component" value="Unassembled WGS sequence"/>
</dbReference>
<dbReference type="GO" id="GO:0016592">
    <property type="term" value="C:mediator complex"/>
    <property type="evidence" value="ECO:0007669"/>
    <property type="project" value="InterPro"/>
</dbReference>
<dbReference type="OrthoDB" id="10257739at2759"/>
<comment type="subunit">
    <text evidence="8">Component of the Mediator complex.</text>
</comment>
<dbReference type="GO" id="GO:0003712">
    <property type="term" value="F:transcription coregulator activity"/>
    <property type="evidence" value="ECO:0007669"/>
    <property type="project" value="InterPro"/>
</dbReference>
<reference evidence="10 11" key="1">
    <citation type="journal article" name="Sci. Rep.">
        <title>Genome-scale phylogenetic analyses confirm Olpidium as the closest living zoosporic fungus to the non-flagellated, terrestrial fungi.</title>
        <authorList>
            <person name="Chang Y."/>
            <person name="Rochon D."/>
            <person name="Sekimoto S."/>
            <person name="Wang Y."/>
            <person name="Chovatia M."/>
            <person name="Sandor L."/>
            <person name="Salamov A."/>
            <person name="Grigoriev I.V."/>
            <person name="Stajich J.E."/>
            <person name="Spatafora J.W."/>
        </authorList>
    </citation>
    <scope>NUCLEOTIDE SEQUENCE [LARGE SCALE GENOMIC DNA]</scope>
    <source>
        <strain evidence="10">S191</strain>
    </source>
</reference>
<evidence type="ECO:0000256" key="6">
    <source>
        <dbReference type="ARBA" id="ARBA00023163"/>
    </source>
</evidence>
<dbReference type="InterPro" id="IPR038089">
    <property type="entry name" value="Med31_sf"/>
</dbReference>
<comment type="subcellular location">
    <subcellularLocation>
        <location evidence="1 8">Nucleus</location>
    </subcellularLocation>
</comment>
<evidence type="ECO:0000313" key="11">
    <source>
        <dbReference type="Proteomes" id="UP000673691"/>
    </source>
</evidence>
<comment type="similarity">
    <text evidence="2 8">Belongs to the Mediator complex subunit 31 family.</text>
</comment>
<feature type="compositionally biased region" description="Low complexity" evidence="9">
    <location>
        <begin position="58"/>
        <end position="71"/>
    </location>
</feature>